<protein>
    <submittedName>
        <fullName evidence="1">Uncharacterized protein</fullName>
    </submittedName>
</protein>
<dbReference type="EMBL" id="LAZR01037853">
    <property type="protein sequence ID" value="KKL21105.1"/>
    <property type="molecule type" value="Genomic_DNA"/>
</dbReference>
<evidence type="ECO:0000313" key="1">
    <source>
        <dbReference type="EMBL" id="KKL21105.1"/>
    </source>
</evidence>
<comment type="caution">
    <text evidence="1">The sequence shown here is derived from an EMBL/GenBank/DDBJ whole genome shotgun (WGS) entry which is preliminary data.</text>
</comment>
<dbReference type="AlphaFoldDB" id="A0A0F9BH24"/>
<organism evidence="1">
    <name type="scientific">marine sediment metagenome</name>
    <dbReference type="NCBI Taxonomy" id="412755"/>
    <lineage>
        <taxon>unclassified sequences</taxon>
        <taxon>metagenomes</taxon>
        <taxon>ecological metagenomes</taxon>
    </lineage>
</organism>
<gene>
    <name evidence="1" type="ORF">LCGC14_2448820</name>
</gene>
<reference evidence="1" key="1">
    <citation type="journal article" date="2015" name="Nature">
        <title>Complex archaea that bridge the gap between prokaryotes and eukaryotes.</title>
        <authorList>
            <person name="Spang A."/>
            <person name="Saw J.H."/>
            <person name="Jorgensen S.L."/>
            <person name="Zaremba-Niedzwiedzka K."/>
            <person name="Martijn J."/>
            <person name="Lind A.E."/>
            <person name="van Eijk R."/>
            <person name="Schleper C."/>
            <person name="Guy L."/>
            <person name="Ettema T.J."/>
        </authorList>
    </citation>
    <scope>NUCLEOTIDE SEQUENCE</scope>
</reference>
<sequence>MEKEVKKRMEKSWYSGSTSSYDITASTTSAGTGTAPDRRRLYDFSNMVKTLTPQKNPFFTYLSNVSKEPVSASVFRYLEDRTRTDWTSREFYLDADVNGASDVSAGSSYSFQVDDGSGVAVSWLIKGMVFTIGTVYSSVGFTLVQVRVTSTPSINSADTTFTGIIVQVPAAITGSVVLSDGDRCQVIGTSFQEATGSPDVWSSELEDNYGYTQILKTALEMSETQMTEEYRGYKNDWPWRWNNKLSEHLSDIERIALFSQKARNGNIQSTEGIVGHIIKNSTVN</sequence>
<dbReference type="Pfam" id="PF17236">
    <property type="entry name" value="SU10_MCP"/>
    <property type="match status" value="1"/>
</dbReference>
<accession>A0A0F9BH24</accession>
<proteinExistence type="predicted"/>
<dbReference type="InterPro" id="IPR035198">
    <property type="entry name" value="SU10_MCP"/>
</dbReference>
<feature type="non-terminal residue" evidence="1">
    <location>
        <position position="284"/>
    </location>
</feature>
<name>A0A0F9BH24_9ZZZZ</name>